<dbReference type="EMBL" id="PP965498">
    <property type="protein sequence ID" value="XCO00443.1"/>
    <property type="molecule type" value="Genomic_DNA"/>
</dbReference>
<proteinExistence type="predicted"/>
<evidence type="ECO:0000313" key="2">
    <source>
        <dbReference type="EMBL" id="XCO00443.1"/>
    </source>
</evidence>
<organism evidence="3">
    <name type="scientific">Geladintestivirus 1</name>
    <dbReference type="NCBI Taxonomy" id="3233133"/>
    <lineage>
        <taxon>Viruses</taxon>
        <taxon>Duplodnaviria</taxon>
        <taxon>Heunggongvirae</taxon>
        <taxon>Uroviricota</taxon>
        <taxon>Caudoviricetes</taxon>
        <taxon>Crassvirales</taxon>
    </lineage>
</organism>
<sequence>MIKTKQQLINYLVNECGYTYEEINNYTDRDLFDKFLENEGIIGFTNEILALADCLDFRN</sequence>
<accession>A0AAU8MLZ0</accession>
<evidence type="ECO:0000313" key="3">
    <source>
        <dbReference type="EMBL" id="XCO00539.1"/>
    </source>
</evidence>
<dbReference type="EMBL" id="PP965497">
    <property type="protein sequence ID" value="XCO00345.1"/>
    <property type="molecule type" value="Genomic_DNA"/>
</dbReference>
<name>A0AAU8MLZ0_9CAUD</name>
<dbReference type="EMBL" id="PP965499">
    <property type="protein sequence ID" value="XCO00539.1"/>
    <property type="molecule type" value="Genomic_DNA"/>
</dbReference>
<evidence type="ECO:0000313" key="1">
    <source>
        <dbReference type="EMBL" id="XCO00345.1"/>
    </source>
</evidence>
<protein>
    <submittedName>
        <fullName evidence="3">Uncharacterized protein</fullName>
    </submittedName>
</protein>
<reference evidence="3" key="1">
    <citation type="submission" date="2024-06" db="EMBL/GenBank/DDBJ databases">
        <title>Intestivirid acquisition increases across infancy in a wild primate population.</title>
        <authorList>
            <person name="Schneider-Creas I.A."/>
            <person name="Moya I.L."/>
            <person name="Chiou K.L."/>
            <person name="Baniel A."/>
            <person name="Azanaw Haile A."/>
            <person name="Kebede F."/>
            <person name="Abebe B."/>
            <person name="Snyder-Mackler N."/>
            <person name="Varsani A."/>
        </authorList>
    </citation>
    <scope>NUCLEOTIDE SEQUENCE</scope>
    <source>
        <strain evidence="1">Int_RNL_2016_0117_DIX</strain>
        <strain evidence="3">Int_RNL_2017_0546_COW</strain>
        <strain evidence="2">Int_RNL_2018_0945_COW</strain>
    </source>
</reference>